<dbReference type="RefSeq" id="WP_183842381.1">
    <property type="nucleotide sequence ID" value="NZ_JACIHU010000007.1"/>
</dbReference>
<evidence type="ECO:0000313" key="3">
    <source>
        <dbReference type="EMBL" id="MBB4536909.1"/>
    </source>
</evidence>
<dbReference type="Proteomes" id="UP000557344">
    <property type="component" value="Unassembled WGS sequence"/>
</dbReference>
<sequence length="179" mass="19942">MTVAGTRRLSTYEDYENQEQCLQASYYVRHIYPAPHIIEVSDDLPTECAKHLKLAFELYWVDGAAAASRLRILVERLMDHFDVPIEGKGNKDKNHALSLSERIAEFEKMTPGHKDALDALRFVGNHGSHAGQSDQKALLDAFEILEGALSELVDNKKAKLAAKAKALIQSKGNPKAWAK</sequence>
<evidence type="ECO:0000259" key="1">
    <source>
        <dbReference type="Pfam" id="PF13643"/>
    </source>
</evidence>
<dbReference type="Pfam" id="PF13643">
    <property type="entry name" value="DUF4145"/>
    <property type="match status" value="1"/>
</dbReference>
<gene>
    <name evidence="2" type="ORF">GGE46_003430</name>
    <name evidence="3" type="ORF">GGE57_003666</name>
</gene>
<evidence type="ECO:0000313" key="2">
    <source>
        <dbReference type="EMBL" id="MBB4480841.1"/>
    </source>
</evidence>
<evidence type="ECO:0000313" key="4">
    <source>
        <dbReference type="Proteomes" id="UP000523431"/>
    </source>
</evidence>
<dbReference type="EMBL" id="JACIHU010000007">
    <property type="protein sequence ID" value="MBB4480841.1"/>
    <property type="molecule type" value="Genomic_DNA"/>
</dbReference>
<protein>
    <recommendedName>
        <fullName evidence="1">DUF4145 domain-containing protein</fullName>
    </recommendedName>
</protein>
<name>A0A7W6ZJT1_RHIET</name>
<feature type="domain" description="DUF4145" evidence="1">
    <location>
        <begin position="56"/>
        <end position="146"/>
    </location>
</feature>
<dbReference type="InterPro" id="IPR025285">
    <property type="entry name" value="DUF4145"/>
</dbReference>
<dbReference type="AlphaFoldDB" id="A0A7W6ZJT1"/>
<dbReference type="Proteomes" id="UP000523431">
    <property type="component" value="Unassembled WGS sequence"/>
</dbReference>
<evidence type="ECO:0000313" key="5">
    <source>
        <dbReference type="Proteomes" id="UP000557344"/>
    </source>
</evidence>
<accession>A0A7W6ZJT1</accession>
<dbReference type="EMBL" id="JACIID010000007">
    <property type="protein sequence ID" value="MBB4536909.1"/>
    <property type="molecule type" value="Genomic_DNA"/>
</dbReference>
<reference evidence="4 5" key="1">
    <citation type="submission" date="2020-08" db="EMBL/GenBank/DDBJ databases">
        <title>Genomic Encyclopedia of Type Strains, Phase IV (KMG-V): Genome sequencing to study the core and pangenomes of soil and plant-associated prokaryotes.</title>
        <authorList>
            <person name="Whitman W."/>
        </authorList>
    </citation>
    <scope>NUCLEOTIDE SEQUENCE [LARGE SCALE GENOMIC DNA]</scope>
    <source>
        <strain evidence="2 5">SEMIA 471</strain>
        <strain evidence="3 4">SEMIA 489</strain>
    </source>
</reference>
<comment type="caution">
    <text evidence="3">The sequence shown here is derived from an EMBL/GenBank/DDBJ whole genome shotgun (WGS) entry which is preliminary data.</text>
</comment>
<proteinExistence type="predicted"/>
<organism evidence="3 4">
    <name type="scientific">Rhizobium etli</name>
    <dbReference type="NCBI Taxonomy" id="29449"/>
    <lineage>
        <taxon>Bacteria</taxon>
        <taxon>Pseudomonadati</taxon>
        <taxon>Pseudomonadota</taxon>
        <taxon>Alphaproteobacteria</taxon>
        <taxon>Hyphomicrobiales</taxon>
        <taxon>Rhizobiaceae</taxon>
        <taxon>Rhizobium/Agrobacterium group</taxon>
        <taxon>Rhizobium</taxon>
    </lineage>
</organism>